<evidence type="ECO:0000256" key="2">
    <source>
        <dbReference type="ARBA" id="ARBA00023127"/>
    </source>
</evidence>
<dbReference type="EnsemblMetazoa" id="PPA09637.1">
    <property type="protein sequence ID" value="PPA09637.1"/>
    <property type="gene ID" value="WBGene00099191"/>
</dbReference>
<reference evidence="6" key="2">
    <citation type="submission" date="2022-06" db="UniProtKB">
        <authorList>
            <consortium name="EnsemblMetazoa"/>
        </authorList>
    </citation>
    <scope>IDENTIFICATION</scope>
    <source>
        <strain evidence="6">PS312</strain>
    </source>
</reference>
<dbReference type="SMART" id="SM00385">
    <property type="entry name" value="CYCLIN"/>
    <property type="match status" value="1"/>
</dbReference>
<dbReference type="InterPro" id="IPR006671">
    <property type="entry name" value="Cyclin_N"/>
</dbReference>
<dbReference type="AlphaFoldDB" id="A0A2A6C9J8"/>
<accession>A0A8R1YCR5</accession>
<gene>
    <name evidence="6" type="primary">WBGene00099191</name>
</gene>
<accession>A0A2A6C9J8</accession>
<feature type="region of interest" description="Disordered" evidence="5">
    <location>
        <begin position="64"/>
        <end position="121"/>
    </location>
</feature>
<dbReference type="Proteomes" id="UP000005239">
    <property type="component" value="Unassembled WGS sequence"/>
</dbReference>
<sequence length="608" mass="69466">MRACTETVPTPWVRKSTALGRRRVSLRLRVARGEIIEVSTTSPCALEERGTKRTSSPVGTEVKRMRLTSEERSTSSMGEEIDHNESIEDREMEDEHNGAIDPDMQVSSSYSSSSGESGRSLNEEVIMMEEEEEGSDGRSEVYLEEEDIEDEDDCGQNLQVDKTEIIFTSDEDIENEDDELEYDRWEEAPDDAEQSDEQKKLYEMIDGPKDTLERMTRFRKLSLDIAQRFDMAPLKEPKQFSNRCRGIGPASEVWTVLVHKDDLHSICNDKFMEPHGYDRCTRQSKNDPIPADARSTLIDWMQDVCWAEKLHRETFYLAVDYVDRVMAKGPSLGIFVQIGKYQLLGTTALFIAAKFEEIYPPKVEDIVQYTDRACDAKEVRHMEMIVLKVLEWEVSITTPLQWAALFLELLTGNPRPATSTWSDISLLSPVKEGFFYEDEPRDLPITEGSCIRDDYMHVAYVMDVVILHDGCRKYTNRLLAAAVMYEIYDADDAIGQVTGFSLEDKSVREAREWVHPIVQYCEMNKALNLTMPTIDVSTEGNMNRVGDDEGGTKGVRPDAVHTYQLHREKVSNMGKLDSVMEDISNLRNTMQLEKEKKQRPAAIIIPHL</sequence>
<feature type="compositionally biased region" description="Low complexity" evidence="5">
    <location>
        <begin position="107"/>
        <end position="121"/>
    </location>
</feature>
<dbReference type="InterPro" id="IPR048258">
    <property type="entry name" value="Cyclins_cyclin-box"/>
</dbReference>
<feature type="compositionally biased region" description="Basic and acidic residues" evidence="5">
    <location>
        <begin position="64"/>
        <end position="73"/>
    </location>
</feature>
<comment type="similarity">
    <text evidence="4">Belongs to the cyclin family.</text>
</comment>
<dbReference type="GO" id="GO:0016538">
    <property type="term" value="F:cyclin-dependent protein serine/threonine kinase regulator activity"/>
    <property type="evidence" value="ECO:0000318"/>
    <property type="project" value="GO_Central"/>
</dbReference>
<evidence type="ECO:0000313" key="7">
    <source>
        <dbReference type="Proteomes" id="UP000005239"/>
    </source>
</evidence>
<evidence type="ECO:0000256" key="1">
    <source>
        <dbReference type="ARBA" id="ARBA00022618"/>
    </source>
</evidence>
<protein>
    <submittedName>
        <fullName evidence="6">Cye-1</fullName>
    </submittedName>
</protein>
<organism evidence="6 7">
    <name type="scientific">Pristionchus pacificus</name>
    <name type="common">Parasitic nematode worm</name>
    <dbReference type="NCBI Taxonomy" id="54126"/>
    <lineage>
        <taxon>Eukaryota</taxon>
        <taxon>Metazoa</taxon>
        <taxon>Ecdysozoa</taxon>
        <taxon>Nematoda</taxon>
        <taxon>Chromadorea</taxon>
        <taxon>Rhabditida</taxon>
        <taxon>Rhabditina</taxon>
        <taxon>Diplogasteromorpha</taxon>
        <taxon>Diplogasteroidea</taxon>
        <taxon>Neodiplogasteridae</taxon>
        <taxon>Pristionchus</taxon>
    </lineage>
</organism>
<keyword evidence="3" id="KW-0131">Cell cycle</keyword>
<keyword evidence="2 4" id="KW-0195">Cyclin</keyword>
<reference evidence="7" key="1">
    <citation type="journal article" date="2008" name="Nat. Genet.">
        <title>The Pristionchus pacificus genome provides a unique perspective on nematode lifestyle and parasitism.</title>
        <authorList>
            <person name="Dieterich C."/>
            <person name="Clifton S.W."/>
            <person name="Schuster L.N."/>
            <person name="Chinwalla A."/>
            <person name="Delehaunty K."/>
            <person name="Dinkelacker I."/>
            <person name="Fulton L."/>
            <person name="Fulton R."/>
            <person name="Godfrey J."/>
            <person name="Minx P."/>
            <person name="Mitreva M."/>
            <person name="Roeseler W."/>
            <person name="Tian H."/>
            <person name="Witte H."/>
            <person name="Yang S.P."/>
            <person name="Wilson R.K."/>
            <person name="Sommer R.J."/>
        </authorList>
    </citation>
    <scope>NUCLEOTIDE SEQUENCE [LARGE SCALE GENOMIC DNA]</scope>
    <source>
        <strain evidence="7">PS312</strain>
    </source>
</reference>
<dbReference type="SUPFAM" id="SSF47954">
    <property type="entry name" value="Cyclin-like"/>
    <property type="match status" value="2"/>
</dbReference>
<dbReference type="InterPro" id="IPR036915">
    <property type="entry name" value="Cyclin-like_sf"/>
</dbReference>
<name>A0A2A6C9J8_PRIPA</name>
<dbReference type="PROSITE" id="PS00292">
    <property type="entry name" value="CYCLINS"/>
    <property type="match status" value="1"/>
</dbReference>
<dbReference type="Pfam" id="PF00134">
    <property type="entry name" value="Cyclin_N"/>
    <property type="match status" value="1"/>
</dbReference>
<evidence type="ECO:0000256" key="4">
    <source>
        <dbReference type="RuleBase" id="RU000383"/>
    </source>
</evidence>
<keyword evidence="7" id="KW-1185">Reference proteome</keyword>
<feature type="compositionally biased region" description="Basic and acidic residues" evidence="5">
    <location>
        <begin position="80"/>
        <end position="98"/>
    </location>
</feature>
<dbReference type="FunFam" id="1.10.472.10:FF:000001">
    <property type="entry name" value="G2/mitotic-specific cyclin"/>
    <property type="match status" value="1"/>
</dbReference>
<dbReference type="Gene3D" id="1.10.472.10">
    <property type="entry name" value="Cyclin-like"/>
    <property type="match status" value="2"/>
</dbReference>
<evidence type="ECO:0000313" key="6">
    <source>
        <dbReference type="EnsemblMetazoa" id="PPA09637.1"/>
    </source>
</evidence>
<dbReference type="InterPro" id="IPR039361">
    <property type="entry name" value="Cyclin"/>
</dbReference>
<dbReference type="InterPro" id="IPR013763">
    <property type="entry name" value="Cyclin-like_dom"/>
</dbReference>
<dbReference type="CDD" id="cd20520">
    <property type="entry name" value="CYCLIN_CCNE_rpt2"/>
    <property type="match status" value="1"/>
</dbReference>
<dbReference type="PANTHER" id="PTHR10177">
    <property type="entry name" value="CYCLINS"/>
    <property type="match status" value="1"/>
</dbReference>
<dbReference type="GO" id="GO:0051301">
    <property type="term" value="P:cell division"/>
    <property type="evidence" value="ECO:0007669"/>
    <property type="project" value="UniProtKB-KW"/>
</dbReference>
<dbReference type="GO" id="GO:0005634">
    <property type="term" value="C:nucleus"/>
    <property type="evidence" value="ECO:0000318"/>
    <property type="project" value="GO_Central"/>
</dbReference>
<evidence type="ECO:0000256" key="5">
    <source>
        <dbReference type="SAM" id="MobiDB-lite"/>
    </source>
</evidence>
<dbReference type="GO" id="GO:0000082">
    <property type="term" value="P:G1/S transition of mitotic cell cycle"/>
    <property type="evidence" value="ECO:0000318"/>
    <property type="project" value="GO_Central"/>
</dbReference>
<dbReference type="GO" id="GO:0005737">
    <property type="term" value="C:cytoplasm"/>
    <property type="evidence" value="ECO:0000318"/>
    <property type="project" value="GO_Central"/>
</dbReference>
<evidence type="ECO:0000256" key="3">
    <source>
        <dbReference type="ARBA" id="ARBA00023306"/>
    </source>
</evidence>
<dbReference type="OrthoDB" id="5590282at2759"/>
<keyword evidence="1" id="KW-0132">Cell division</keyword>
<proteinExistence type="inferred from homology"/>
<dbReference type="GO" id="GO:0000307">
    <property type="term" value="C:cyclin-dependent protein kinase holoenzyme complex"/>
    <property type="evidence" value="ECO:0000318"/>
    <property type="project" value="GO_Central"/>
</dbReference>